<dbReference type="AlphaFoldDB" id="A0A8J4QPE2"/>
<comment type="caution">
    <text evidence="1">The sequence shown here is derived from an EMBL/GenBank/DDBJ whole genome shotgun (WGS) entry which is preliminary data.</text>
</comment>
<evidence type="ECO:0000313" key="2">
    <source>
        <dbReference type="Proteomes" id="UP000737018"/>
    </source>
</evidence>
<name>A0A8J4QPE2_9ROSI</name>
<dbReference type="Proteomes" id="UP000737018">
    <property type="component" value="Unassembled WGS sequence"/>
</dbReference>
<accession>A0A8J4QPE2</accession>
<dbReference type="EMBL" id="JRKL02003112">
    <property type="protein sequence ID" value="KAF3956361.1"/>
    <property type="molecule type" value="Genomic_DNA"/>
</dbReference>
<organism evidence="1 2">
    <name type="scientific">Castanea mollissima</name>
    <name type="common">Chinese chestnut</name>
    <dbReference type="NCBI Taxonomy" id="60419"/>
    <lineage>
        <taxon>Eukaryota</taxon>
        <taxon>Viridiplantae</taxon>
        <taxon>Streptophyta</taxon>
        <taxon>Embryophyta</taxon>
        <taxon>Tracheophyta</taxon>
        <taxon>Spermatophyta</taxon>
        <taxon>Magnoliopsida</taxon>
        <taxon>eudicotyledons</taxon>
        <taxon>Gunneridae</taxon>
        <taxon>Pentapetalae</taxon>
        <taxon>rosids</taxon>
        <taxon>fabids</taxon>
        <taxon>Fagales</taxon>
        <taxon>Fagaceae</taxon>
        <taxon>Castanea</taxon>
    </lineage>
</organism>
<evidence type="ECO:0000313" key="1">
    <source>
        <dbReference type="EMBL" id="KAF3956361.1"/>
    </source>
</evidence>
<protein>
    <submittedName>
        <fullName evidence="1">Uncharacterized protein</fullName>
    </submittedName>
</protein>
<keyword evidence="2" id="KW-1185">Reference proteome</keyword>
<reference evidence="1" key="1">
    <citation type="submission" date="2020-03" db="EMBL/GenBank/DDBJ databases">
        <title>Castanea mollissima Vanexum genome sequencing.</title>
        <authorList>
            <person name="Staton M."/>
        </authorList>
    </citation>
    <scope>NUCLEOTIDE SEQUENCE</scope>
    <source>
        <tissue evidence="1">Leaf</tissue>
    </source>
</reference>
<sequence>MLPPESKLDAKLLLLLLLKTRSNVNVIKRYSLQLKRDAPNTWEVDTAFKQLDVLFSSFLGSITHDMIIYWRFHLGSIVVFEELFYS</sequence>
<proteinExistence type="predicted"/>
<gene>
    <name evidence="1" type="ORF">CMV_018503</name>
</gene>